<reference evidence="1 2" key="1">
    <citation type="submission" date="2020-04" db="EMBL/GenBank/DDBJ databases">
        <authorList>
            <person name="Depoorter E."/>
        </authorList>
    </citation>
    <scope>NUCLEOTIDE SEQUENCE [LARGE SCALE GENOMIC DNA]</scope>
    <source>
        <strain evidence="1 2">BCC0217</strain>
    </source>
</reference>
<dbReference type="Proteomes" id="UP000494301">
    <property type="component" value="Unassembled WGS sequence"/>
</dbReference>
<name>A0A6J5IUQ7_9BURK</name>
<proteinExistence type="predicted"/>
<dbReference type="EMBL" id="CABWIL020000005">
    <property type="protein sequence ID" value="CAB3962369.1"/>
    <property type="molecule type" value="Genomic_DNA"/>
</dbReference>
<gene>
    <name evidence="1" type="ORF">BLA3211_01755</name>
</gene>
<organism evidence="1 2">
    <name type="scientific">Burkholderia aenigmatica</name>
    <dbReference type="NCBI Taxonomy" id="2015348"/>
    <lineage>
        <taxon>Bacteria</taxon>
        <taxon>Pseudomonadati</taxon>
        <taxon>Pseudomonadota</taxon>
        <taxon>Betaproteobacteria</taxon>
        <taxon>Burkholderiales</taxon>
        <taxon>Burkholderiaceae</taxon>
        <taxon>Burkholderia</taxon>
        <taxon>Burkholderia cepacia complex</taxon>
    </lineage>
</organism>
<protein>
    <submittedName>
        <fullName evidence="1">Uncharacterized protein</fullName>
    </submittedName>
</protein>
<dbReference type="AlphaFoldDB" id="A0A6J5IUQ7"/>
<accession>A0A6J5IUQ7</accession>
<evidence type="ECO:0000313" key="2">
    <source>
        <dbReference type="Proteomes" id="UP000494301"/>
    </source>
</evidence>
<sequence>MVVELERYINDLVFVKDNLDSQLYRFFSAADLPETLYSTGLYPLLNDIKHMLQVTGLADVYQAKDVNRLFDLLFRKMPFSPLPVVGEAIFTDLSVSPSLNHLESDELKEKQILELGKAAASKRSGWLKAEDLVIFGDFVVEEHVEKPLTDVRGTMQKAEFHDSLSNGNICFPITFAELFPSVRRLASLPNEMDAAVEASHCRNTQQLTTVLSIAIAQVARGRGLELRDWRLGPSFFDSMIALHLENDATATRCLVDAIVDTVLRTNLPQTHHLRKNAGGNAPAQTDGAAVAWRRDIGHEYHLYYWEVRGVCEIASVVVHGNMSIPRCSLEHKLN</sequence>
<evidence type="ECO:0000313" key="1">
    <source>
        <dbReference type="EMBL" id="CAB3962369.1"/>
    </source>
</evidence>